<protein>
    <recommendedName>
        <fullName evidence="3">Tc1-like transposase DDE domain-containing protein</fullName>
    </recommendedName>
</protein>
<organism evidence="1 2">
    <name type="scientific">Elysia marginata</name>
    <dbReference type="NCBI Taxonomy" id="1093978"/>
    <lineage>
        <taxon>Eukaryota</taxon>
        <taxon>Metazoa</taxon>
        <taxon>Spiralia</taxon>
        <taxon>Lophotrochozoa</taxon>
        <taxon>Mollusca</taxon>
        <taxon>Gastropoda</taxon>
        <taxon>Heterobranchia</taxon>
        <taxon>Euthyneura</taxon>
        <taxon>Panpulmonata</taxon>
        <taxon>Sacoglossa</taxon>
        <taxon>Placobranchoidea</taxon>
        <taxon>Plakobranchidae</taxon>
        <taxon>Elysia</taxon>
    </lineage>
</organism>
<reference evidence="1 2" key="1">
    <citation type="journal article" date="2021" name="Elife">
        <title>Chloroplast acquisition without the gene transfer in kleptoplastic sea slugs, Plakobranchus ocellatus.</title>
        <authorList>
            <person name="Maeda T."/>
            <person name="Takahashi S."/>
            <person name="Yoshida T."/>
            <person name="Shimamura S."/>
            <person name="Takaki Y."/>
            <person name="Nagai Y."/>
            <person name="Toyoda A."/>
            <person name="Suzuki Y."/>
            <person name="Arimoto A."/>
            <person name="Ishii H."/>
            <person name="Satoh N."/>
            <person name="Nishiyama T."/>
            <person name="Hasebe M."/>
            <person name="Maruyama T."/>
            <person name="Minagawa J."/>
            <person name="Obokata J."/>
            <person name="Shigenobu S."/>
        </authorList>
    </citation>
    <scope>NUCLEOTIDE SEQUENCE [LARGE SCALE GENOMIC DNA]</scope>
</reference>
<dbReference type="AlphaFoldDB" id="A0AAV4FT38"/>
<sequence>MEQTHVQGNFTAPPYIKENFRPRVVPALHNQGLTFMQDNAPYIKENFRSQVVPALHNQGPTFIQDNAPSHKARITKFTQFLYKKNDISQFSIHDLPTHLI</sequence>
<comment type="caution">
    <text evidence="1">The sequence shown here is derived from an EMBL/GenBank/DDBJ whole genome shotgun (WGS) entry which is preliminary data.</text>
</comment>
<evidence type="ECO:0000313" key="1">
    <source>
        <dbReference type="EMBL" id="GFR75930.1"/>
    </source>
</evidence>
<name>A0AAV4FT38_9GAST</name>
<gene>
    <name evidence="1" type="ORF">ElyMa_000468400</name>
</gene>
<proteinExistence type="predicted"/>
<evidence type="ECO:0000313" key="2">
    <source>
        <dbReference type="Proteomes" id="UP000762676"/>
    </source>
</evidence>
<keyword evidence="2" id="KW-1185">Reference proteome</keyword>
<accession>A0AAV4FT38</accession>
<dbReference type="EMBL" id="BMAT01000914">
    <property type="protein sequence ID" value="GFR75930.1"/>
    <property type="molecule type" value="Genomic_DNA"/>
</dbReference>
<evidence type="ECO:0008006" key="3">
    <source>
        <dbReference type="Google" id="ProtNLM"/>
    </source>
</evidence>
<dbReference type="Proteomes" id="UP000762676">
    <property type="component" value="Unassembled WGS sequence"/>
</dbReference>